<dbReference type="Gene3D" id="3.30.40.10">
    <property type="entry name" value="Zinc/RING finger domain, C3HC4 (zinc finger)"/>
    <property type="match status" value="2"/>
</dbReference>
<evidence type="ECO:0000256" key="3">
    <source>
        <dbReference type="ARBA" id="ARBA00022833"/>
    </source>
</evidence>
<feature type="region of interest" description="Disordered" evidence="5">
    <location>
        <begin position="319"/>
        <end position="358"/>
    </location>
</feature>
<sequence>MSFSTSNCSLPPSAVADQIPCLICAFSSHHRVPSDAQLIRRDQLYSHIADHLNYRDGANAYMDILCNMTFGHCVQIDFAKRLNQLPKGRAARTGGNSGASPMQISLNDIPSSSILSSLSSIPSNLLSSPVIRTTTTFPSSSSVVQLPLTPIPLAAREGPSENDTQQTVEQSTKTEELLNGSHELKVERNSGINNNNNNEEDAVQYFNNLPNESQLSLPDFEMDTERAENTAAQKRRRKQSMTNSSTPRAKKRRKSVTTNKEVEALNNWTMLVSPRSNRKCKTVASKNISKTFTSARRPIVAKNGASAFQMKGASVLRSAAWKGNGQQRQSDRTLERQSDRTLERQSDRTLERQSDRTLEERMPKNAYFDCTCKEPLGINKRWFHGKCVRISQRESKRIPFWQCAECKELQNTEERNEGEIQLMFCVCRRPYDNERFYVGCDGCGDWYHPECVNTTEENALSGECYSCPDCKKKPQKWFDAKMMVTTKTEANG</sequence>
<evidence type="ECO:0000256" key="4">
    <source>
        <dbReference type="PROSITE-ProRule" id="PRU00146"/>
    </source>
</evidence>
<dbReference type="PANTHER" id="PTHR45975">
    <property type="entry name" value="NUCLEOSOME-REMODELING FACTOR SUBUNIT BPTF"/>
    <property type="match status" value="1"/>
</dbReference>
<organism evidence="7 8">
    <name type="scientific">Globodera pallida</name>
    <name type="common">Potato cyst nematode worm</name>
    <name type="synonym">Heterodera pallida</name>
    <dbReference type="NCBI Taxonomy" id="36090"/>
    <lineage>
        <taxon>Eukaryota</taxon>
        <taxon>Metazoa</taxon>
        <taxon>Ecdysozoa</taxon>
        <taxon>Nematoda</taxon>
        <taxon>Chromadorea</taxon>
        <taxon>Rhabditida</taxon>
        <taxon>Tylenchina</taxon>
        <taxon>Tylenchomorpha</taxon>
        <taxon>Tylenchoidea</taxon>
        <taxon>Heteroderidae</taxon>
        <taxon>Heteroderinae</taxon>
        <taxon>Globodera</taxon>
    </lineage>
</organism>
<name>A0A183BKY5_GLOPA</name>
<dbReference type="PANTHER" id="PTHR45975:SF2">
    <property type="entry name" value="NUCLEOSOME-REMODELING FACTOR SUBUNIT BPTF"/>
    <property type="match status" value="1"/>
</dbReference>
<dbReference type="InterPro" id="IPR019787">
    <property type="entry name" value="Znf_PHD-finger"/>
</dbReference>
<dbReference type="InterPro" id="IPR011011">
    <property type="entry name" value="Znf_FYVE_PHD"/>
</dbReference>
<dbReference type="GO" id="GO:0016589">
    <property type="term" value="C:NURF complex"/>
    <property type="evidence" value="ECO:0007669"/>
    <property type="project" value="InterPro"/>
</dbReference>
<feature type="compositionally biased region" description="Polar residues" evidence="5">
    <location>
        <begin position="161"/>
        <end position="171"/>
    </location>
</feature>
<feature type="compositionally biased region" description="Basic and acidic residues" evidence="5">
    <location>
        <begin position="172"/>
        <end position="182"/>
    </location>
</feature>
<keyword evidence="7" id="KW-1185">Reference proteome</keyword>
<evidence type="ECO:0000259" key="6">
    <source>
        <dbReference type="PROSITE" id="PS50016"/>
    </source>
</evidence>
<reference evidence="7" key="2">
    <citation type="submission" date="2014-05" db="EMBL/GenBank/DDBJ databases">
        <title>The genome and life-stage specific transcriptomes of Globodera pallida elucidate key aspects of plant parasitism by a cyst nematode.</title>
        <authorList>
            <person name="Cotton J.A."/>
            <person name="Lilley C.J."/>
            <person name="Jones L.M."/>
            <person name="Kikuchi T."/>
            <person name="Reid A.J."/>
            <person name="Thorpe P."/>
            <person name="Tsai I.J."/>
            <person name="Beasley H."/>
            <person name="Blok V."/>
            <person name="Cock P.J.A."/>
            <person name="Van den Akker S.E."/>
            <person name="Holroyd N."/>
            <person name="Hunt M."/>
            <person name="Mantelin S."/>
            <person name="Naghra H."/>
            <person name="Pain A."/>
            <person name="Palomares-Rius J.E."/>
            <person name="Zarowiecki M."/>
            <person name="Berriman M."/>
            <person name="Jones J.T."/>
            <person name="Urwin P.E."/>
        </authorList>
    </citation>
    <scope>NUCLEOTIDE SEQUENCE [LARGE SCALE GENOMIC DNA]</scope>
    <source>
        <strain evidence="7">Lindley</strain>
    </source>
</reference>
<dbReference type="GO" id="GO:0006357">
    <property type="term" value="P:regulation of transcription by RNA polymerase II"/>
    <property type="evidence" value="ECO:0007669"/>
    <property type="project" value="InterPro"/>
</dbReference>
<dbReference type="SUPFAM" id="SSF57903">
    <property type="entry name" value="FYVE/PHD zinc finger"/>
    <property type="match status" value="2"/>
</dbReference>
<dbReference type="WBParaSite" id="GPLIN_000126700">
    <property type="protein sequence ID" value="GPLIN_000126700"/>
    <property type="gene ID" value="GPLIN_000126700"/>
</dbReference>
<protein>
    <submittedName>
        <fullName evidence="8">PHD-type domain-containing protein</fullName>
    </submittedName>
</protein>
<dbReference type="InterPro" id="IPR038028">
    <property type="entry name" value="BPTF"/>
</dbReference>
<dbReference type="GO" id="GO:0008270">
    <property type="term" value="F:zinc ion binding"/>
    <property type="evidence" value="ECO:0007669"/>
    <property type="project" value="UniProtKB-KW"/>
</dbReference>
<evidence type="ECO:0000256" key="1">
    <source>
        <dbReference type="ARBA" id="ARBA00022723"/>
    </source>
</evidence>
<evidence type="ECO:0000256" key="2">
    <source>
        <dbReference type="ARBA" id="ARBA00022771"/>
    </source>
</evidence>
<evidence type="ECO:0000313" key="7">
    <source>
        <dbReference type="Proteomes" id="UP000050741"/>
    </source>
</evidence>
<evidence type="ECO:0000256" key="5">
    <source>
        <dbReference type="SAM" id="MobiDB-lite"/>
    </source>
</evidence>
<feature type="domain" description="PHD-type" evidence="6">
    <location>
        <begin position="422"/>
        <end position="473"/>
    </location>
</feature>
<reference evidence="8" key="3">
    <citation type="submission" date="2016-06" db="UniProtKB">
        <authorList>
            <consortium name="WormBaseParasite"/>
        </authorList>
    </citation>
    <scope>IDENTIFICATION</scope>
</reference>
<dbReference type="PROSITE" id="PS50016">
    <property type="entry name" value="ZF_PHD_2"/>
    <property type="match status" value="1"/>
</dbReference>
<accession>A0A183BKY5</accession>
<dbReference type="GO" id="GO:0000978">
    <property type="term" value="F:RNA polymerase II cis-regulatory region sequence-specific DNA binding"/>
    <property type="evidence" value="ECO:0007669"/>
    <property type="project" value="TreeGrafter"/>
</dbReference>
<keyword evidence="2 4" id="KW-0863">Zinc-finger</keyword>
<proteinExistence type="predicted"/>
<feature type="region of interest" description="Disordered" evidence="5">
    <location>
        <begin position="225"/>
        <end position="262"/>
    </location>
</feature>
<keyword evidence="1" id="KW-0479">Metal-binding</keyword>
<reference evidence="7" key="1">
    <citation type="submission" date="2013-12" db="EMBL/GenBank/DDBJ databases">
        <authorList>
            <person name="Aslett M."/>
        </authorList>
    </citation>
    <scope>NUCLEOTIDE SEQUENCE [LARGE SCALE GENOMIC DNA]</scope>
    <source>
        <strain evidence="7">Lindley</strain>
    </source>
</reference>
<dbReference type="InterPro" id="IPR001965">
    <property type="entry name" value="Znf_PHD"/>
</dbReference>
<keyword evidence="3" id="KW-0862">Zinc</keyword>
<feature type="region of interest" description="Disordered" evidence="5">
    <location>
        <begin position="153"/>
        <end position="182"/>
    </location>
</feature>
<dbReference type="SMART" id="SM00249">
    <property type="entry name" value="PHD"/>
    <property type="match status" value="1"/>
</dbReference>
<evidence type="ECO:0000313" key="8">
    <source>
        <dbReference type="WBParaSite" id="GPLIN_000126700"/>
    </source>
</evidence>
<dbReference type="AlphaFoldDB" id="A0A183BKY5"/>
<feature type="compositionally biased region" description="Basic and acidic residues" evidence="5">
    <location>
        <begin position="329"/>
        <end position="358"/>
    </location>
</feature>
<dbReference type="Proteomes" id="UP000050741">
    <property type="component" value="Unassembled WGS sequence"/>
</dbReference>
<dbReference type="Pfam" id="PF00628">
    <property type="entry name" value="PHD"/>
    <property type="match status" value="1"/>
</dbReference>
<dbReference type="InterPro" id="IPR013083">
    <property type="entry name" value="Znf_RING/FYVE/PHD"/>
</dbReference>